<dbReference type="AlphaFoldDB" id="A0A9J6EGE4"/>
<dbReference type="PANTHER" id="PTHR21506">
    <property type="entry name" value="COMPONENT OF OLIGOMERIC GOLGI COMPLEX 6"/>
    <property type="match status" value="1"/>
</dbReference>
<evidence type="ECO:0000256" key="1">
    <source>
        <dbReference type="SAM" id="MobiDB-lite"/>
    </source>
</evidence>
<dbReference type="Proteomes" id="UP000821866">
    <property type="component" value="Chromosome 2"/>
</dbReference>
<dbReference type="VEuPathDB" id="VectorBase:LOC119160906"/>
<gene>
    <name evidence="3" type="ORF">HPB51_009411</name>
</gene>
<dbReference type="InterPro" id="IPR010490">
    <property type="entry name" value="COG6"/>
</dbReference>
<evidence type="ECO:0000259" key="2">
    <source>
        <dbReference type="Pfam" id="PF20653"/>
    </source>
</evidence>
<accession>A0A9J6EGE4</accession>
<reference evidence="3" key="2">
    <citation type="submission" date="2021-09" db="EMBL/GenBank/DDBJ databases">
        <authorList>
            <person name="Jia N."/>
            <person name="Wang J."/>
            <person name="Shi W."/>
            <person name="Du L."/>
            <person name="Sun Y."/>
            <person name="Zhan W."/>
            <person name="Jiang J."/>
            <person name="Wang Q."/>
            <person name="Zhang B."/>
            <person name="Ji P."/>
            <person name="Sakyi L.B."/>
            <person name="Cui X."/>
            <person name="Yuan T."/>
            <person name="Jiang B."/>
            <person name="Yang W."/>
            <person name="Lam T.T.-Y."/>
            <person name="Chang Q."/>
            <person name="Ding S."/>
            <person name="Wang X."/>
            <person name="Zhu J."/>
            <person name="Ruan X."/>
            <person name="Zhao L."/>
            <person name="Wei J."/>
            <person name="Que T."/>
            <person name="Du C."/>
            <person name="Cheng J."/>
            <person name="Dai P."/>
            <person name="Han X."/>
            <person name="Huang E."/>
            <person name="Gao Y."/>
            <person name="Liu J."/>
            <person name="Shao H."/>
            <person name="Ye R."/>
            <person name="Li L."/>
            <person name="Wei W."/>
            <person name="Wang X."/>
            <person name="Wang C."/>
            <person name="Huo Q."/>
            <person name="Li W."/>
            <person name="Guo W."/>
            <person name="Chen H."/>
            <person name="Chen S."/>
            <person name="Zhou L."/>
            <person name="Zhou L."/>
            <person name="Ni X."/>
            <person name="Tian J."/>
            <person name="Zhou Y."/>
            <person name="Sheng Y."/>
            <person name="Liu T."/>
            <person name="Pan Y."/>
            <person name="Xia L."/>
            <person name="Li J."/>
            <person name="Zhao F."/>
            <person name="Cao W."/>
        </authorList>
    </citation>
    <scope>NUCLEOTIDE SEQUENCE</scope>
    <source>
        <strain evidence="3">Rmic-2018</strain>
        <tissue evidence="3">Larvae</tissue>
    </source>
</reference>
<dbReference type="Pfam" id="PF20653">
    <property type="entry name" value="COG6_C"/>
    <property type="match status" value="1"/>
</dbReference>
<evidence type="ECO:0000313" key="3">
    <source>
        <dbReference type="EMBL" id="KAH8033300.1"/>
    </source>
</evidence>
<dbReference type="InterPro" id="IPR048369">
    <property type="entry name" value="COG6_C"/>
</dbReference>
<name>A0A9J6EGE4_RHIMP</name>
<protein>
    <recommendedName>
        <fullName evidence="2">Conserved Oligomeric Golgi complex subunit 6 C-terminal domain-containing protein</fullName>
    </recommendedName>
</protein>
<dbReference type="EMBL" id="JABSTU010000004">
    <property type="protein sequence ID" value="KAH8033300.1"/>
    <property type="molecule type" value="Genomic_DNA"/>
</dbReference>
<comment type="caution">
    <text evidence="3">The sequence shown here is derived from an EMBL/GenBank/DDBJ whole genome shotgun (WGS) entry which is preliminary data.</text>
</comment>
<proteinExistence type="predicted"/>
<feature type="region of interest" description="Disordered" evidence="1">
    <location>
        <begin position="197"/>
        <end position="217"/>
    </location>
</feature>
<reference evidence="3" key="1">
    <citation type="journal article" date="2020" name="Cell">
        <title>Large-Scale Comparative Analyses of Tick Genomes Elucidate Their Genetic Diversity and Vector Capacities.</title>
        <authorList>
            <consortium name="Tick Genome and Microbiome Consortium (TIGMIC)"/>
            <person name="Jia N."/>
            <person name="Wang J."/>
            <person name="Shi W."/>
            <person name="Du L."/>
            <person name="Sun Y."/>
            <person name="Zhan W."/>
            <person name="Jiang J.F."/>
            <person name="Wang Q."/>
            <person name="Zhang B."/>
            <person name="Ji P."/>
            <person name="Bell-Sakyi L."/>
            <person name="Cui X.M."/>
            <person name="Yuan T.T."/>
            <person name="Jiang B.G."/>
            <person name="Yang W.F."/>
            <person name="Lam T.T."/>
            <person name="Chang Q.C."/>
            <person name="Ding S.J."/>
            <person name="Wang X.J."/>
            <person name="Zhu J.G."/>
            <person name="Ruan X.D."/>
            <person name="Zhao L."/>
            <person name="Wei J.T."/>
            <person name="Ye R.Z."/>
            <person name="Que T.C."/>
            <person name="Du C.H."/>
            <person name="Zhou Y.H."/>
            <person name="Cheng J.X."/>
            <person name="Dai P.F."/>
            <person name="Guo W.B."/>
            <person name="Han X.H."/>
            <person name="Huang E.J."/>
            <person name="Li L.F."/>
            <person name="Wei W."/>
            <person name="Gao Y.C."/>
            <person name="Liu J.Z."/>
            <person name="Shao H.Z."/>
            <person name="Wang X."/>
            <person name="Wang C.C."/>
            <person name="Yang T.C."/>
            <person name="Huo Q.B."/>
            <person name="Li W."/>
            <person name="Chen H.Y."/>
            <person name="Chen S.E."/>
            <person name="Zhou L.G."/>
            <person name="Ni X.B."/>
            <person name="Tian J.H."/>
            <person name="Sheng Y."/>
            <person name="Liu T."/>
            <person name="Pan Y.S."/>
            <person name="Xia L.Y."/>
            <person name="Li J."/>
            <person name="Zhao F."/>
            <person name="Cao W.C."/>
        </authorList>
    </citation>
    <scope>NUCLEOTIDE SEQUENCE</scope>
    <source>
        <strain evidence="3">Rmic-2018</strain>
    </source>
</reference>
<feature type="domain" description="Conserved Oligomeric Golgi complex subunit 6 C-terminal" evidence="2">
    <location>
        <begin position="13"/>
        <end position="188"/>
    </location>
</feature>
<dbReference type="PANTHER" id="PTHR21506:SF0">
    <property type="entry name" value="CONSERVED OLIGOMERIC GOLGI COMPLEX SUBUNIT 6"/>
    <property type="match status" value="1"/>
</dbReference>
<evidence type="ECO:0000313" key="4">
    <source>
        <dbReference type="Proteomes" id="UP000821866"/>
    </source>
</evidence>
<organism evidence="3 4">
    <name type="scientific">Rhipicephalus microplus</name>
    <name type="common">Cattle tick</name>
    <name type="synonym">Boophilus microplus</name>
    <dbReference type="NCBI Taxonomy" id="6941"/>
    <lineage>
        <taxon>Eukaryota</taxon>
        <taxon>Metazoa</taxon>
        <taxon>Ecdysozoa</taxon>
        <taxon>Arthropoda</taxon>
        <taxon>Chelicerata</taxon>
        <taxon>Arachnida</taxon>
        <taxon>Acari</taxon>
        <taxon>Parasitiformes</taxon>
        <taxon>Ixodida</taxon>
        <taxon>Ixodoidea</taxon>
        <taxon>Ixodidae</taxon>
        <taxon>Rhipicephalinae</taxon>
        <taxon>Rhipicephalus</taxon>
        <taxon>Boophilus</taxon>
    </lineage>
</organism>
<dbReference type="GO" id="GO:0006891">
    <property type="term" value="P:intra-Golgi vesicle-mediated transport"/>
    <property type="evidence" value="ECO:0007669"/>
    <property type="project" value="InterPro"/>
</dbReference>
<dbReference type="GO" id="GO:0017119">
    <property type="term" value="C:Golgi transport complex"/>
    <property type="evidence" value="ECO:0007669"/>
    <property type="project" value="InterPro"/>
</dbReference>
<sequence length="217" mass="23911">MSERRKPTLSIPAQLIARVLEPALAACEQLSSRLAPADRSVHLLNCLQLAQTGLAVLEMTEPWLEELEARQKPHIDCLVEEQLEHFVSRLGSALADDPSRSGSIVPLPEPLCLQALSQGLAELCEQPEAWGTLPPLALLVGRQRQQAVRRAALNMLWHRYVQLYMRVRAATDEDLAEQLPLAPDTLREALLLPPLIEQREEQDGGGSQEAPSSTLGS</sequence>
<keyword evidence="4" id="KW-1185">Reference proteome</keyword>